<evidence type="ECO:0000313" key="1">
    <source>
        <dbReference type="EMBL" id="MBB5059647.1"/>
    </source>
</evidence>
<dbReference type="Gene3D" id="3.20.20.150">
    <property type="entry name" value="Divalent-metal-dependent TIM barrel enzymes"/>
    <property type="match status" value="1"/>
</dbReference>
<dbReference type="Pfam" id="PF05114">
    <property type="entry name" value="MbnB_TglH_ChrH"/>
    <property type="match status" value="1"/>
</dbReference>
<accession>A0A7W7ZGW4</accession>
<dbReference type="PANTHER" id="PTHR42194">
    <property type="entry name" value="UPF0276 PROTEIN HI_1600"/>
    <property type="match status" value="1"/>
</dbReference>
<comment type="caution">
    <text evidence="1">The sequence shown here is derived from an EMBL/GenBank/DDBJ whole genome shotgun (WGS) entry which is preliminary data.</text>
</comment>
<dbReference type="Proteomes" id="UP000540989">
    <property type="component" value="Unassembled WGS sequence"/>
</dbReference>
<organism evidence="1 2">
    <name type="scientific">Granulicella aggregans</name>
    <dbReference type="NCBI Taxonomy" id="474949"/>
    <lineage>
        <taxon>Bacteria</taxon>
        <taxon>Pseudomonadati</taxon>
        <taxon>Acidobacteriota</taxon>
        <taxon>Terriglobia</taxon>
        <taxon>Terriglobales</taxon>
        <taxon>Acidobacteriaceae</taxon>
        <taxon>Granulicella</taxon>
    </lineage>
</organism>
<dbReference type="InterPro" id="IPR007801">
    <property type="entry name" value="MbnB/TglH/ChrH"/>
</dbReference>
<proteinExistence type="predicted"/>
<name>A0A7W7ZGW4_9BACT</name>
<sequence length="293" mass="33535">MPANRFNGFTDYGVGIGLRVPHYEHIFAEKPVVDWFEIISENYMVDGGRALKVLDQILDQYRVVQHGVSMYFGSAQPLNREHLKRLKTLTKRTKTPWLSDHLCWGSVDGRYTHDLLPLPYTWEAVETTALRIREVQDFLEIPVAVENVSSYAEFHESEMTEWEFLNEVVHRADCGILLDVNNIYVSSQNHSFDPMVYVNAVPAERVAQIHVAGHSKFEKYTLDTHDHPVLDPVWKMYARAIERVGPTATLLEWDDSIPSFDEVHNEALKANRYLVGAEASVAIASQELEEVHA</sequence>
<keyword evidence="2" id="KW-1185">Reference proteome</keyword>
<dbReference type="NCBIfam" id="NF003818">
    <property type="entry name" value="PRK05409.1"/>
    <property type="match status" value="1"/>
</dbReference>
<dbReference type="RefSeq" id="WP_184221337.1">
    <property type="nucleotide sequence ID" value="NZ_JACHIP010000006.1"/>
</dbReference>
<dbReference type="PANTHER" id="PTHR42194:SF1">
    <property type="entry name" value="UPF0276 PROTEIN HI_1600"/>
    <property type="match status" value="1"/>
</dbReference>
<dbReference type="InterPro" id="IPR036237">
    <property type="entry name" value="Xyl_isomerase-like_sf"/>
</dbReference>
<gene>
    <name evidence="1" type="ORF">HDF16_004373</name>
</gene>
<reference evidence="1 2" key="1">
    <citation type="submission" date="2020-08" db="EMBL/GenBank/DDBJ databases">
        <title>Genomic Encyclopedia of Type Strains, Phase IV (KMG-V): Genome sequencing to study the core and pangenomes of soil and plant-associated prokaryotes.</title>
        <authorList>
            <person name="Whitman W."/>
        </authorList>
    </citation>
    <scope>NUCLEOTIDE SEQUENCE [LARGE SCALE GENOMIC DNA]</scope>
    <source>
        <strain evidence="1 2">M8UP14</strain>
    </source>
</reference>
<dbReference type="SUPFAM" id="SSF51658">
    <property type="entry name" value="Xylose isomerase-like"/>
    <property type="match status" value="1"/>
</dbReference>
<dbReference type="AlphaFoldDB" id="A0A7W7ZGW4"/>
<dbReference type="EMBL" id="JACHIP010000006">
    <property type="protein sequence ID" value="MBB5059647.1"/>
    <property type="molecule type" value="Genomic_DNA"/>
</dbReference>
<evidence type="ECO:0000313" key="2">
    <source>
        <dbReference type="Proteomes" id="UP000540989"/>
    </source>
</evidence>
<protein>
    <submittedName>
        <fullName evidence="1">Uncharacterized protein</fullName>
    </submittedName>
</protein>